<feature type="region of interest" description="Disordered" evidence="13">
    <location>
        <begin position="1"/>
        <end position="20"/>
    </location>
</feature>
<dbReference type="PROSITE" id="PS51199">
    <property type="entry name" value="SF4_HELICASE"/>
    <property type="match status" value="1"/>
</dbReference>
<dbReference type="SUPFAM" id="SSF52540">
    <property type="entry name" value="P-loop containing nucleoside triphosphate hydrolases"/>
    <property type="match status" value="1"/>
</dbReference>
<dbReference type="InterPro" id="IPR007692">
    <property type="entry name" value="DNA_helicase_DnaB"/>
</dbReference>
<dbReference type="GO" id="GO:0005829">
    <property type="term" value="C:cytosol"/>
    <property type="evidence" value="ECO:0007669"/>
    <property type="project" value="TreeGrafter"/>
</dbReference>
<dbReference type="SUPFAM" id="SSF48024">
    <property type="entry name" value="N-terminal domain of DnaB helicase"/>
    <property type="match status" value="1"/>
</dbReference>
<dbReference type="GO" id="GO:0006269">
    <property type="term" value="P:DNA replication, synthesis of primer"/>
    <property type="evidence" value="ECO:0007669"/>
    <property type="project" value="UniProtKB-UniRule"/>
</dbReference>
<dbReference type="FunFam" id="3.40.50.300:FF:000076">
    <property type="entry name" value="Replicative DNA helicase"/>
    <property type="match status" value="1"/>
</dbReference>
<dbReference type="Pfam" id="PF00772">
    <property type="entry name" value="DnaB"/>
    <property type="match status" value="1"/>
</dbReference>
<reference evidence="15" key="1">
    <citation type="submission" date="2021-03" db="EMBL/GenBank/DDBJ databases">
        <authorList>
            <person name="Wang G."/>
        </authorList>
    </citation>
    <scope>NUCLEOTIDE SEQUENCE</scope>
    <source>
        <strain evidence="15">KCTC 12899</strain>
    </source>
</reference>
<keyword evidence="4 12" id="KW-0547">Nucleotide-binding</keyword>
<accession>A0A8J7QH78</accession>
<protein>
    <recommendedName>
        <fullName evidence="11 12">Replicative DNA helicase</fullName>
        <ecNumber evidence="11 12">5.6.2.3</ecNumber>
    </recommendedName>
</protein>
<feature type="domain" description="SF4 helicase" evidence="14">
    <location>
        <begin position="192"/>
        <end position="469"/>
    </location>
</feature>
<dbReference type="Pfam" id="PF03796">
    <property type="entry name" value="DnaB_C"/>
    <property type="match status" value="1"/>
</dbReference>
<gene>
    <name evidence="15" type="primary">dnaB</name>
    <name evidence="15" type="ORF">J3U88_28010</name>
</gene>
<comment type="caution">
    <text evidence="15">The sequence shown here is derived from an EMBL/GenBank/DDBJ whole genome shotgun (WGS) entry which is preliminary data.</text>
</comment>
<dbReference type="InterPro" id="IPR007694">
    <property type="entry name" value="DNA_helicase_DnaB-like_C"/>
</dbReference>
<evidence type="ECO:0000256" key="8">
    <source>
        <dbReference type="ARBA" id="ARBA00023125"/>
    </source>
</evidence>
<dbReference type="NCBIfam" id="TIGR00665">
    <property type="entry name" value="DnaB"/>
    <property type="match status" value="1"/>
</dbReference>
<dbReference type="InterPro" id="IPR027417">
    <property type="entry name" value="P-loop_NTPase"/>
</dbReference>
<keyword evidence="9" id="KW-0413">Isomerase</keyword>
<proteinExistence type="inferred from homology"/>
<evidence type="ECO:0000256" key="2">
    <source>
        <dbReference type="ARBA" id="ARBA00022515"/>
    </source>
</evidence>
<dbReference type="GO" id="GO:0003677">
    <property type="term" value="F:DNA binding"/>
    <property type="evidence" value="ECO:0007669"/>
    <property type="project" value="UniProtKB-UniRule"/>
</dbReference>
<dbReference type="Proteomes" id="UP000664417">
    <property type="component" value="Unassembled WGS sequence"/>
</dbReference>
<keyword evidence="8 12" id="KW-0238">DNA-binding</keyword>
<comment type="catalytic activity">
    <reaction evidence="10 12">
        <text>ATP + H2O = ADP + phosphate + H(+)</text>
        <dbReference type="Rhea" id="RHEA:13065"/>
        <dbReference type="ChEBI" id="CHEBI:15377"/>
        <dbReference type="ChEBI" id="CHEBI:15378"/>
        <dbReference type="ChEBI" id="CHEBI:30616"/>
        <dbReference type="ChEBI" id="CHEBI:43474"/>
        <dbReference type="ChEBI" id="CHEBI:456216"/>
        <dbReference type="EC" id="5.6.2.3"/>
    </reaction>
</comment>
<evidence type="ECO:0000256" key="9">
    <source>
        <dbReference type="ARBA" id="ARBA00023235"/>
    </source>
</evidence>
<dbReference type="PANTHER" id="PTHR30153">
    <property type="entry name" value="REPLICATIVE DNA HELICASE DNAB"/>
    <property type="match status" value="1"/>
</dbReference>
<keyword evidence="6 12" id="KW-0347">Helicase</keyword>
<dbReference type="InterPro" id="IPR007693">
    <property type="entry name" value="DNA_helicase_DnaB-like_N"/>
</dbReference>
<dbReference type="InterPro" id="IPR016136">
    <property type="entry name" value="DNA_helicase_N/primase_C"/>
</dbReference>
<keyword evidence="3 12" id="KW-0235">DNA replication</keyword>
<dbReference type="GO" id="GO:0005524">
    <property type="term" value="F:ATP binding"/>
    <property type="evidence" value="ECO:0007669"/>
    <property type="project" value="UniProtKB-UniRule"/>
</dbReference>
<evidence type="ECO:0000313" key="15">
    <source>
        <dbReference type="EMBL" id="MBO1322350.1"/>
    </source>
</evidence>
<dbReference type="Gene3D" id="3.40.50.300">
    <property type="entry name" value="P-loop containing nucleotide triphosphate hydrolases"/>
    <property type="match status" value="1"/>
</dbReference>
<evidence type="ECO:0000256" key="12">
    <source>
        <dbReference type="RuleBase" id="RU362085"/>
    </source>
</evidence>
<dbReference type="GO" id="GO:0042802">
    <property type="term" value="F:identical protein binding"/>
    <property type="evidence" value="ECO:0007669"/>
    <property type="project" value="UniProtKB-ARBA"/>
</dbReference>
<dbReference type="GO" id="GO:0016787">
    <property type="term" value="F:hydrolase activity"/>
    <property type="evidence" value="ECO:0007669"/>
    <property type="project" value="UniProtKB-KW"/>
</dbReference>
<evidence type="ECO:0000256" key="13">
    <source>
        <dbReference type="SAM" id="MobiDB-lite"/>
    </source>
</evidence>
<evidence type="ECO:0000256" key="5">
    <source>
        <dbReference type="ARBA" id="ARBA00022801"/>
    </source>
</evidence>
<comment type="function">
    <text evidence="12">The main replicative DNA helicase, it participates in initiation and elongation during chromosome replication. Travels ahead of the DNA replisome, separating dsDNA into templates for DNA synthesis. A processive ATP-dependent 5'-3' DNA helicase it has DNA-dependent ATPase activity.</text>
</comment>
<sequence length="472" mass="53316">MEQKKEWKKKRDKDKPAIELKGMPHHDEAERVLLGAMLLEADNIAPVLDVVTPEDFYRRHHFLVFQALVLLFERDDEIDPVLVADELIKRDELEDAGGYEYLDELTHGIPRTTNIEHYANIVKEKAMLRKLAHFGQKLTEISVSGEMDAMAAIGVAENSLQEFREGKVDHGFRDFGALINETYETMRERAAQDGELVGLRTGFMDWDRMTAGLQKGDLIIVAARPAMGKTSFVLNVALNSAVKDGKNIALFSLEMPGAQLVMRLIGSEARVSISSLRTGKLMEEEWNRVALAVAELSNANIFIEDSGESTVAQMRAQLKRLNQEHGVDLVVIDYLQLMSGSTLQQQQSRVQEVSAISRGLKIMAKEIDAPVIALSQLSRAAEQRSDHRPQLSDLRESGSIEQDADMVCFLFREDYYKEKEQTQDDKDPDEQEFGIAELIIAKHRNGATGSVNLAFFKKYTRFENYSEDMEFV</sequence>
<evidence type="ECO:0000256" key="6">
    <source>
        <dbReference type="ARBA" id="ARBA00022806"/>
    </source>
</evidence>
<dbReference type="AlphaFoldDB" id="A0A8J7QH78"/>
<evidence type="ECO:0000256" key="10">
    <source>
        <dbReference type="ARBA" id="ARBA00048954"/>
    </source>
</evidence>
<evidence type="ECO:0000256" key="3">
    <source>
        <dbReference type="ARBA" id="ARBA00022705"/>
    </source>
</evidence>
<keyword evidence="5 12" id="KW-0378">Hydrolase</keyword>
<dbReference type="GO" id="GO:0043139">
    <property type="term" value="F:5'-3' DNA helicase activity"/>
    <property type="evidence" value="ECO:0007669"/>
    <property type="project" value="UniProtKB-EC"/>
</dbReference>
<evidence type="ECO:0000259" key="14">
    <source>
        <dbReference type="PROSITE" id="PS51199"/>
    </source>
</evidence>
<keyword evidence="2 12" id="KW-0639">Primosome</keyword>
<dbReference type="EMBL" id="JAFREP010000034">
    <property type="protein sequence ID" value="MBO1322350.1"/>
    <property type="molecule type" value="Genomic_DNA"/>
</dbReference>
<evidence type="ECO:0000256" key="1">
    <source>
        <dbReference type="ARBA" id="ARBA00008428"/>
    </source>
</evidence>
<dbReference type="EC" id="5.6.2.3" evidence="11 12"/>
<dbReference type="InterPro" id="IPR036185">
    <property type="entry name" value="DNA_heli_DnaB-like_N_sf"/>
</dbReference>
<keyword evidence="7 12" id="KW-0067">ATP-binding</keyword>
<keyword evidence="16" id="KW-1185">Reference proteome</keyword>
<evidence type="ECO:0000256" key="4">
    <source>
        <dbReference type="ARBA" id="ARBA00022741"/>
    </source>
</evidence>
<organism evidence="15 16">
    <name type="scientific">Acanthopleuribacter pedis</name>
    <dbReference type="NCBI Taxonomy" id="442870"/>
    <lineage>
        <taxon>Bacteria</taxon>
        <taxon>Pseudomonadati</taxon>
        <taxon>Acidobacteriota</taxon>
        <taxon>Holophagae</taxon>
        <taxon>Acanthopleuribacterales</taxon>
        <taxon>Acanthopleuribacteraceae</taxon>
        <taxon>Acanthopleuribacter</taxon>
    </lineage>
</organism>
<feature type="compositionally biased region" description="Basic residues" evidence="13">
    <location>
        <begin position="1"/>
        <end position="12"/>
    </location>
</feature>
<evidence type="ECO:0000256" key="11">
    <source>
        <dbReference type="NCBIfam" id="TIGR00665"/>
    </source>
</evidence>
<name>A0A8J7QH78_9BACT</name>
<evidence type="ECO:0000313" key="16">
    <source>
        <dbReference type="Proteomes" id="UP000664417"/>
    </source>
</evidence>
<dbReference type="PANTHER" id="PTHR30153:SF2">
    <property type="entry name" value="REPLICATIVE DNA HELICASE"/>
    <property type="match status" value="1"/>
</dbReference>
<dbReference type="GO" id="GO:1990077">
    <property type="term" value="C:primosome complex"/>
    <property type="evidence" value="ECO:0007669"/>
    <property type="project" value="UniProtKB-UniRule"/>
</dbReference>
<evidence type="ECO:0000256" key="7">
    <source>
        <dbReference type="ARBA" id="ARBA00022840"/>
    </source>
</evidence>
<dbReference type="Gene3D" id="1.10.860.10">
    <property type="entry name" value="DNAb Helicase, Chain A"/>
    <property type="match status" value="1"/>
</dbReference>
<dbReference type="RefSeq" id="WP_207862323.1">
    <property type="nucleotide sequence ID" value="NZ_JAFREP010000034.1"/>
</dbReference>
<dbReference type="CDD" id="cd00984">
    <property type="entry name" value="DnaB_C"/>
    <property type="match status" value="1"/>
</dbReference>
<comment type="similarity">
    <text evidence="1 12">Belongs to the helicase family. DnaB subfamily.</text>
</comment>